<comment type="caution">
    <text evidence="1">The sequence shown here is derived from an EMBL/GenBank/DDBJ whole genome shotgun (WGS) entry which is preliminary data.</text>
</comment>
<gene>
    <name evidence="1" type="ORF">GE061_010048</name>
</gene>
<organism evidence="1 2">
    <name type="scientific">Apolygus lucorum</name>
    <name type="common">Small green plant bug</name>
    <name type="synonym">Lygocoris lucorum</name>
    <dbReference type="NCBI Taxonomy" id="248454"/>
    <lineage>
        <taxon>Eukaryota</taxon>
        <taxon>Metazoa</taxon>
        <taxon>Ecdysozoa</taxon>
        <taxon>Arthropoda</taxon>
        <taxon>Hexapoda</taxon>
        <taxon>Insecta</taxon>
        <taxon>Pterygota</taxon>
        <taxon>Neoptera</taxon>
        <taxon>Paraneoptera</taxon>
        <taxon>Hemiptera</taxon>
        <taxon>Heteroptera</taxon>
        <taxon>Panheteroptera</taxon>
        <taxon>Cimicomorpha</taxon>
        <taxon>Miridae</taxon>
        <taxon>Mirini</taxon>
        <taxon>Apolygus</taxon>
    </lineage>
</organism>
<evidence type="ECO:0008006" key="3">
    <source>
        <dbReference type="Google" id="ProtNLM"/>
    </source>
</evidence>
<protein>
    <recommendedName>
        <fullName evidence="3">MARVEL domain-containing protein</fullName>
    </recommendedName>
</protein>
<sequence length="125" mass="13607">MSLAELIVKICSLVVGGVCYVLLIFFHSALYTTYEKLIICTIFSGFFILYIAFSINVFLGKETDIELNSAWALYGVAAYVGAGTLCIVTFWDQSSIEAWLGLITGIVSFLMASILVADVIILQSG</sequence>
<dbReference type="OrthoDB" id="6349206at2759"/>
<dbReference type="Proteomes" id="UP000466442">
    <property type="component" value="Unassembled WGS sequence"/>
</dbReference>
<proteinExistence type="predicted"/>
<name>A0A6A4KAI3_APOLU</name>
<dbReference type="AlphaFoldDB" id="A0A6A4KAI3"/>
<dbReference type="EMBL" id="WIXP02000002">
    <property type="protein sequence ID" value="KAF6215296.1"/>
    <property type="molecule type" value="Genomic_DNA"/>
</dbReference>
<reference evidence="1" key="1">
    <citation type="journal article" date="2021" name="Mol. Ecol. Resour.">
        <title>Apolygus lucorum genome provides insights into omnivorousness and mesophyll feeding.</title>
        <authorList>
            <person name="Liu Y."/>
            <person name="Liu H."/>
            <person name="Wang H."/>
            <person name="Huang T."/>
            <person name="Liu B."/>
            <person name="Yang B."/>
            <person name="Yin L."/>
            <person name="Li B."/>
            <person name="Zhang Y."/>
            <person name="Zhang S."/>
            <person name="Jiang F."/>
            <person name="Zhang X."/>
            <person name="Ren Y."/>
            <person name="Wang B."/>
            <person name="Wang S."/>
            <person name="Lu Y."/>
            <person name="Wu K."/>
            <person name="Fan W."/>
            <person name="Wang G."/>
        </authorList>
    </citation>
    <scope>NUCLEOTIDE SEQUENCE</scope>
    <source>
        <strain evidence="1">12Hb</strain>
    </source>
</reference>
<evidence type="ECO:0000313" key="2">
    <source>
        <dbReference type="Proteomes" id="UP000466442"/>
    </source>
</evidence>
<evidence type="ECO:0000313" key="1">
    <source>
        <dbReference type="EMBL" id="KAF6215296.1"/>
    </source>
</evidence>
<keyword evidence="2" id="KW-1185">Reference proteome</keyword>
<accession>A0A6A4KAI3</accession>